<proteinExistence type="predicted"/>
<dbReference type="KEGG" id="aba:Acid345_4009"/>
<accession>Q1IJE1</accession>
<organism evidence="2 3">
    <name type="scientific">Koribacter versatilis (strain Ellin345)</name>
    <dbReference type="NCBI Taxonomy" id="204669"/>
    <lineage>
        <taxon>Bacteria</taxon>
        <taxon>Pseudomonadati</taxon>
        <taxon>Acidobacteriota</taxon>
        <taxon>Terriglobia</taxon>
        <taxon>Terriglobales</taxon>
        <taxon>Candidatus Korobacteraceae</taxon>
        <taxon>Candidatus Korobacter</taxon>
    </lineage>
</organism>
<sequence length="250" mass="28443">MKSSDLVTIIVVIALVAGGWYLVTNHKAAAEAGYYEPRPDYFDNDPTSMPADWTGWDAKVDVFIHHNTNRPACEALEYGWIAWRDHTPVVARNAQSGSKRILIRTDHLDNPNDFNRVPPVQLPYDRGVNIDVSTRLQRSQYLVNWAHKYGFRFSPNTPTMWRDYYRQLKENPGAVVIVPAAGHTMKECRTAQEEADCNRAPSSMRCEDDRYGQTGPFLYPEWAVDEPITSVIAFIKSKKHAATAKIEQSE</sequence>
<dbReference type="HOGENOM" id="CLU_1110274_0_0_0"/>
<dbReference type="RefSeq" id="WP_011524808.1">
    <property type="nucleotide sequence ID" value="NC_008009.1"/>
</dbReference>
<feature type="transmembrane region" description="Helical" evidence="1">
    <location>
        <begin position="6"/>
        <end position="23"/>
    </location>
</feature>
<keyword evidence="3" id="KW-1185">Reference proteome</keyword>
<keyword evidence="1" id="KW-1133">Transmembrane helix</keyword>
<dbReference type="EnsemblBacteria" id="ABF43009">
    <property type="protein sequence ID" value="ABF43009"/>
    <property type="gene ID" value="Acid345_4009"/>
</dbReference>
<gene>
    <name evidence="2" type="ordered locus">Acid345_4009</name>
</gene>
<dbReference type="Proteomes" id="UP000002432">
    <property type="component" value="Chromosome"/>
</dbReference>
<evidence type="ECO:0000313" key="3">
    <source>
        <dbReference type="Proteomes" id="UP000002432"/>
    </source>
</evidence>
<keyword evidence="1" id="KW-0812">Transmembrane</keyword>
<keyword evidence="1" id="KW-0472">Membrane</keyword>
<reference evidence="2 3" key="1">
    <citation type="journal article" date="2009" name="Appl. Environ. Microbiol.">
        <title>Three genomes from the phylum Acidobacteria provide insight into the lifestyles of these microorganisms in soils.</title>
        <authorList>
            <person name="Ward N.L."/>
            <person name="Challacombe J.F."/>
            <person name="Janssen P.H."/>
            <person name="Henrissat B."/>
            <person name="Coutinho P.M."/>
            <person name="Wu M."/>
            <person name="Xie G."/>
            <person name="Haft D.H."/>
            <person name="Sait M."/>
            <person name="Badger J."/>
            <person name="Barabote R.D."/>
            <person name="Bradley B."/>
            <person name="Brettin T.S."/>
            <person name="Brinkac L.M."/>
            <person name="Bruce D."/>
            <person name="Creasy T."/>
            <person name="Daugherty S.C."/>
            <person name="Davidsen T.M."/>
            <person name="DeBoy R.T."/>
            <person name="Detter J.C."/>
            <person name="Dodson R.J."/>
            <person name="Durkin A.S."/>
            <person name="Ganapathy A."/>
            <person name="Gwinn-Giglio M."/>
            <person name="Han C.S."/>
            <person name="Khouri H."/>
            <person name="Kiss H."/>
            <person name="Kothari S.P."/>
            <person name="Madupu R."/>
            <person name="Nelson K.E."/>
            <person name="Nelson W.C."/>
            <person name="Paulsen I."/>
            <person name="Penn K."/>
            <person name="Ren Q."/>
            <person name="Rosovitz M.J."/>
            <person name="Selengut J.D."/>
            <person name="Shrivastava S."/>
            <person name="Sullivan S.A."/>
            <person name="Tapia R."/>
            <person name="Thompson L.S."/>
            <person name="Watkins K.L."/>
            <person name="Yang Q."/>
            <person name="Yu C."/>
            <person name="Zafar N."/>
            <person name="Zhou L."/>
            <person name="Kuske C.R."/>
        </authorList>
    </citation>
    <scope>NUCLEOTIDE SEQUENCE [LARGE SCALE GENOMIC DNA]</scope>
    <source>
        <strain evidence="2 3">Ellin345</strain>
    </source>
</reference>
<dbReference type="AlphaFoldDB" id="Q1IJE1"/>
<name>Q1IJE1_KORVE</name>
<evidence type="ECO:0000256" key="1">
    <source>
        <dbReference type="SAM" id="Phobius"/>
    </source>
</evidence>
<evidence type="ECO:0000313" key="2">
    <source>
        <dbReference type="EMBL" id="ABF43009.1"/>
    </source>
</evidence>
<dbReference type="EMBL" id="CP000360">
    <property type="protein sequence ID" value="ABF43009.1"/>
    <property type="molecule type" value="Genomic_DNA"/>
</dbReference>
<protein>
    <submittedName>
        <fullName evidence="2">Uncharacterized protein</fullName>
    </submittedName>
</protein>